<evidence type="ECO:0000256" key="1">
    <source>
        <dbReference type="ARBA" id="ARBA00001947"/>
    </source>
</evidence>
<dbReference type="Pfam" id="PF02633">
    <property type="entry name" value="Creatininase"/>
    <property type="match status" value="1"/>
</dbReference>
<dbReference type="Gene3D" id="3.40.50.10310">
    <property type="entry name" value="Creatininase"/>
    <property type="match status" value="1"/>
</dbReference>
<organism evidence="6 7">
    <name type="scientific">Nocardioides ginsengisoli</name>
    <dbReference type="NCBI Taxonomy" id="363868"/>
    <lineage>
        <taxon>Bacteria</taxon>
        <taxon>Bacillati</taxon>
        <taxon>Actinomycetota</taxon>
        <taxon>Actinomycetes</taxon>
        <taxon>Propionibacteriales</taxon>
        <taxon>Nocardioidaceae</taxon>
        <taxon>Nocardioides</taxon>
    </lineage>
</organism>
<dbReference type="PANTHER" id="PTHR35005">
    <property type="entry name" value="3-DEHYDRO-SCYLLO-INOSOSE HYDROLASE"/>
    <property type="match status" value="1"/>
</dbReference>
<name>A0ABW3W4L7_9ACTN</name>
<proteinExistence type="inferred from homology"/>
<evidence type="ECO:0000313" key="6">
    <source>
        <dbReference type="EMBL" id="MFD1250149.1"/>
    </source>
</evidence>
<dbReference type="Proteomes" id="UP001597229">
    <property type="component" value="Unassembled WGS sequence"/>
</dbReference>
<dbReference type="InterPro" id="IPR024087">
    <property type="entry name" value="Creatininase-like_sf"/>
</dbReference>
<dbReference type="NCBIfam" id="TIGR03964">
    <property type="entry name" value="mycofact_creat"/>
    <property type="match status" value="1"/>
</dbReference>
<evidence type="ECO:0000313" key="7">
    <source>
        <dbReference type="Proteomes" id="UP001597229"/>
    </source>
</evidence>
<protein>
    <submittedName>
        <fullName evidence="6">Mycofactocin biosynthesis peptidyl-dipeptidase MftE</fullName>
    </submittedName>
</protein>
<dbReference type="InterPro" id="IPR003785">
    <property type="entry name" value="Creatininase/forma_Hydrolase"/>
</dbReference>
<evidence type="ECO:0000256" key="4">
    <source>
        <dbReference type="ARBA" id="ARBA00022833"/>
    </source>
</evidence>
<dbReference type="EMBL" id="JBHTLX010000023">
    <property type="protein sequence ID" value="MFD1250149.1"/>
    <property type="molecule type" value="Genomic_DNA"/>
</dbReference>
<keyword evidence="3" id="KW-0378">Hydrolase</keyword>
<comment type="similarity">
    <text evidence="5">Belongs to the creatininase superfamily.</text>
</comment>
<evidence type="ECO:0000256" key="3">
    <source>
        <dbReference type="ARBA" id="ARBA00022801"/>
    </source>
</evidence>
<dbReference type="RefSeq" id="WP_367919459.1">
    <property type="nucleotide sequence ID" value="NZ_BAABAC010000023.1"/>
</dbReference>
<dbReference type="PANTHER" id="PTHR35005:SF1">
    <property type="entry name" value="2-AMINO-5-FORMYLAMINO-6-RIBOSYLAMINOPYRIMIDIN-4(3H)-ONE 5'-MONOPHOSPHATE DEFORMYLASE"/>
    <property type="match status" value="1"/>
</dbReference>
<reference evidence="7" key="1">
    <citation type="journal article" date="2019" name="Int. J. Syst. Evol. Microbiol.">
        <title>The Global Catalogue of Microorganisms (GCM) 10K type strain sequencing project: providing services to taxonomists for standard genome sequencing and annotation.</title>
        <authorList>
            <consortium name="The Broad Institute Genomics Platform"/>
            <consortium name="The Broad Institute Genome Sequencing Center for Infectious Disease"/>
            <person name="Wu L."/>
            <person name="Ma J."/>
        </authorList>
    </citation>
    <scope>NUCLEOTIDE SEQUENCE [LARGE SCALE GENOMIC DNA]</scope>
    <source>
        <strain evidence="7">CCUG 52478</strain>
    </source>
</reference>
<comment type="cofactor">
    <cofactor evidence="1">
        <name>Zn(2+)</name>
        <dbReference type="ChEBI" id="CHEBI:29105"/>
    </cofactor>
</comment>
<dbReference type="SUPFAM" id="SSF102215">
    <property type="entry name" value="Creatininase"/>
    <property type="match status" value="1"/>
</dbReference>
<accession>A0ABW3W4L7</accession>
<comment type="caution">
    <text evidence="6">The sequence shown here is derived from an EMBL/GenBank/DDBJ whole genome shotgun (WGS) entry which is preliminary data.</text>
</comment>
<evidence type="ECO:0000256" key="5">
    <source>
        <dbReference type="ARBA" id="ARBA00024029"/>
    </source>
</evidence>
<keyword evidence="4" id="KW-0862">Zinc</keyword>
<dbReference type="InterPro" id="IPR023871">
    <property type="entry name" value="MftE"/>
</dbReference>
<keyword evidence="2" id="KW-0479">Metal-binding</keyword>
<gene>
    <name evidence="6" type="primary">mftE</name>
    <name evidence="6" type="ORF">ACFQ3F_20295</name>
</gene>
<evidence type="ECO:0000256" key="2">
    <source>
        <dbReference type="ARBA" id="ARBA00022723"/>
    </source>
</evidence>
<keyword evidence="7" id="KW-1185">Reference proteome</keyword>
<sequence>MDGALAEATSPDIPVAPTVLVPVGSIEQHGPHLPLDTDTVIATAVATEAALHLTMAGHDVLVAPALTYGSSGEHQAFAGTSSIGTDVLHQVVVELTRSMTAWAARVVLVNAHGGNLRALERAVRQLTDEGHDVGWVACATEDVDLHAGRTETSLMLHLAPWNVRIDRAEAGNTGTLDELLPAMIAGGVKAVSPNGVLGDPAGASAEEGVAVLASMTADVVRFVADRS</sequence>